<protein>
    <submittedName>
        <fullName evidence="1">HicB family RNase H-like nuclease</fullName>
    </submittedName>
</protein>
<gene>
    <name evidence="1" type="ORF">QE399_003849</name>
</gene>
<comment type="caution">
    <text evidence="1">The sequence shown here is derived from an EMBL/GenBank/DDBJ whole genome shotgun (WGS) entry which is preliminary data.</text>
</comment>
<proteinExistence type="predicted"/>
<dbReference type="Proteomes" id="UP001267710">
    <property type="component" value="Unassembled WGS sequence"/>
</dbReference>
<name>A0ABU1IG20_9BURK</name>
<dbReference type="SUPFAM" id="SSF47598">
    <property type="entry name" value="Ribbon-helix-helix"/>
    <property type="match status" value="1"/>
</dbReference>
<dbReference type="EMBL" id="JAVIZX010000001">
    <property type="protein sequence ID" value="MDR6216160.1"/>
    <property type="molecule type" value="Genomic_DNA"/>
</dbReference>
<dbReference type="InterPro" id="IPR010985">
    <property type="entry name" value="Ribbon_hlx_hlx"/>
</dbReference>
<keyword evidence="2" id="KW-1185">Reference proteome</keyword>
<dbReference type="Pfam" id="PF05534">
    <property type="entry name" value="HicB"/>
    <property type="match status" value="1"/>
</dbReference>
<reference evidence="1 2" key="1">
    <citation type="submission" date="2023-08" db="EMBL/GenBank/DDBJ databases">
        <title>Functional and genomic diversity of the sorghum phyllosphere microbiome.</title>
        <authorList>
            <person name="Shade A."/>
        </authorList>
    </citation>
    <scope>NUCLEOTIDE SEQUENCE [LARGE SCALE GENOMIC DNA]</scope>
    <source>
        <strain evidence="1 2">SORGH_AS_0335</strain>
    </source>
</reference>
<sequence length="56" mass="6478">MKSTQAGEQLKVRLQTQVHEWIKAQAKEQDRSMNWLVNKFLAQAKESQEARHAEAA</sequence>
<evidence type="ECO:0000313" key="2">
    <source>
        <dbReference type="Proteomes" id="UP001267710"/>
    </source>
</evidence>
<dbReference type="InterPro" id="IPR008651">
    <property type="entry name" value="Uncharacterised_HicB"/>
</dbReference>
<dbReference type="InterPro" id="IPR013321">
    <property type="entry name" value="Arc_rbn_hlx_hlx"/>
</dbReference>
<dbReference type="Gene3D" id="1.10.1220.10">
    <property type="entry name" value="Met repressor-like"/>
    <property type="match status" value="1"/>
</dbReference>
<accession>A0ABU1IG20</accession>
<organism evidence="1 2">
    <name type="scientific">Paracidovorax wautersii</name>
    <dbReference type="NCBI Taxonomy" id="1177982"/>
    <lineage>
        <taxon>Bacteria</taxon>
        <taxon>Pseudomonadati</taxon>
        <taxon>Pseudomonadota</taxon>
        <taxon>Betaproteobacteria</taxon>
        <taxon>Burkholderiales</taxon>
        <taxon>Comamonadaceae</taxon>
        <taxon>Paracidovorax</taxon>
    </lineage>
</organism>
<evidence type="ECO:0000313" key="1">
    <source>
        <dbReference type="EMBL" id="MDR6216160.1"/>
    </source>
</evidence>
<dbReference type="RefSeq" id="WP_309831357.1">
    <property type="nucleotide sequence ID" value="NZ_JAVIZX010000001.1"/>
</dbReference>